<dbReference type="Proteomes" id="UP000306324">
    <property type="component" value="Unassembled WGS sequence"/>
</dbReference>
<accession>A0A5S4EIB6</accession>
<evidence type="ECO:0000313" key="1">
    <source>
        <dbReference type="EMBL" id="TMQ75054.1"/>
    </source>
</evidence>
<comment type="caution">
    <text evidence="1">The sequence shown here is derived from an EMBL/GenBank/DDBJ whole genome shotgun (WGS) entry which is preliminary data.</text>
</comment>
<protein>
    <submittedName>
        <fullName evidence="1">Uncharacterized protein</fullName>
    </submittedName>
</protein>
<sequence>MLTRSGIGTISIMVSKTKMQAWIAAITTTAHKDKLGVYVVYGLAA</sequence>
<evidence type="ECO:0000313" key="2">
    <source>
        <dbReference type="Proteomes" id="UP000306324"/>
    </source>
</evidence>
<gene>
    <name evidence="1" type="ORF">ACCUM_2038</name>
</gene>
<name>A0A5S4EIB6_9PROT</name>
<dbReference type="AlphaFoldDB" id="A0A5S4EIB6"/>
<organism evidence="1 2">
    <name type="scientific">Candidatus Accumulibacter phosphatis</name>
    <dbReference type="NCBI Taxonomy" id="327160"/>
    <lineage>
        <taxon>Bacteria</taxon>
        <taxon>Pseudomonadati</taxon>
        <taxon>Pseudomonadota</taxon>
        <taxon>Betaproteobacteria</taxon>
        <taxon>Candidatus Accumulibacter</taxon>
    </lineage>
</organism>
<dbReference type="EMBL" id="SWAD01000125">
    <property type="protein sequence ID" value="TMQ75054.1"/>
    <property type="molecule type" value="Genomic_DNA"/>
</dbReference>
<reference evidence="1 2" key="1">
    <citation type="submission" date="2019-04" db="EMBL/GenBank/DDBJ databases">
        <title>A novel phosphate-accumulating bacterium identified in bioreactor for phosphate removal from wastewater.</title>
        <authorList>
            <person name="Kotlyarov R.Y."/>
            <person name="Beletsky A.V."/>
            <person name="Kallistova A.Y."/>
            <person name="Dorofeev A.G."/>
            <person name="Nikolaev Y.Y."/>
            <person name="Pimenov N.V."/>
            <person name="Ravin N.V."/>
            <person name="Mardanov A.V."/>
        </authorList>
    </citation>
    <scope>NUCLEOTIDE SEQUENCE [LARGE SCALE GENOMIC DNA]</scope>
    <source>
        <strain evidence="1 2">Bin19</strain>
    </source>
</reference>
<keyword evidence="2" id="KW-1185">Reference proteome</keyword>
<proteinExistence type="predicted"/>